<dbReference type="Proteomes" id="UP001174909">
    <property type="component" value="Unassembled WGS sequence"/>
</dbReference>
<accession>A0AA35TB24</accession>
<keyword evidence="2" id="KW-1185">Reference proteome</keyword>
<comment type="caution">
    <text evidence="1">The sequence shown here is derived from an EMBL/GenBank/DDBJ whole genome shotgun (WGS) entry which is preliminary data.</text>
</comment>
<protein>
    <submittedName>
        <fullName evidence="1">Uncharacterized protein</fullName>
    </submittedName>
</protein>
<proteinExistence type="predicted"/>
<dbReference type="AlphaFoldDB" id="A0AA35TB24"/>
<name>A0AA35TB24_GEOBA</name>
<evidence type="ECO:0000313" key="2">
    <source>
        <dbReference type="Proteomes" id="UP001174909"/>
    </source>
</evidence>
<dbReference type="EMBL" id="CASHTH010003399">
    <property type="protein sequence ID" value="CAI8044524.1"/>
    <property type="molecule type" value="Genomic_DNA"/>
</dbReference>
<reference evidence="1" key="1">
    <citation type="submission" date="2023-03" db="EMBL/GenBank/DDBJ databases">
        <authorList>
            <person name="Steffen K."/>
            <person name="Cardenas P."/>
        </authorList>
    </citation>
    <scope>NUCLEOTIDE SEQUENCE</scope>
</reference>
<sequence>SVLLLADGQEQCRVYYLTQPPSQLTCNPYLDTTRFSLRIECMAAVHRSIGGSPSDFEIRWFAQLVGKPIPDDP</sequence>
<gene>
    <name evidence="1" type="ORF">GBAR_LOCUS24687</name>
</gene>
<organism evidence="1 2">
    <name type="scientific">Geodia barretti</name>
    <name type="common">Barrett's horny sponge</name>
    <dbReference type="NCBI Taxonomy" id="519541"/>
    <lineage>
        <taxon>Eukaryota</taxon>
        <taxon>Metazoa</taxon>
        <taxon>Porifera</taxon>
        <taxon>Demospongiae</taxon>
        <taxon>Heteroscleromorpha</taxon>
        <taxon>Tetractinellida</taxon>
        <taxon>Astrophorina</taxon>
        <taxon>Geodiidae</taxon>
        <taxon>Geodia</taxon>
    </lineage>
</organism>
<feature type="non-terminal residue" evidence="1">
    <location>
        <position position="73"/>
    </location>
</feature>
<evidence type="ECO:0000313" key="1">
    <source>
        <dbReference type="EMBL" id="CAI8044524.1"/>
    </source>
</evidence>
<feature type="non-terminal residue" evidence="1">
    <location>
        <position position="1"/>
    </location>
</feature>